<gene>
    <name evidence="2" type="ORF">KM312_12530</name>
</gene>
<keyword evidence="1" id="KW-0472">Membrane</keyword>
<dbReference type="EMBL" id="JAHHQF010000098">
    <property type="protein sequence ID" value="MBT9283440.1"/>
    <property type="molecule type" value="Genomic_DNA"/>
</dbReference>
<name>A0A947D0U5_HYDSH</name>
<dbReference type="NCBIfam" id="NF047644">
    <property type="entry name" value="TsoY_fam"/>
    <property type="match status" value="1"/>
</dbReference>
<feature type="transmembrane region" description="Helical" evidence="1">
    <location>
        <begin position="105"/>
        <end position="132"/>
    </location>
</feature>
<keyword evidence="1" id="KW-0812">Transmembrane</keyword>
<feature type="transmembrane region" description="Helical" evidence="1">
    <location>
        <begin position="324"/>
        <end position="346"/>
    </location>
</feature>
<feature type="transmembrane region" description="Helical" evidence="1">
    <location>
        <begin position="179"/>
        <end position="197"/>
    </location>
</feature>
<protein>
    <submittedName>
        <fullName evidence="2">Uncharacterized protein</fullName>
    </submittedName>
</protein>
<keyword evidence="1" id="KW-1133">Transmembrane helix</keyword>
<comment type="caution">
    <text evidence="2">The sequence shown here is derived from an EMBL/GenBank/DDBJ whole genome shotgun (WGS) entry which is preliminary data.</text>
</comment>
<feature type="transmembrane region" description="Helical" evidence="1">
    <location>
        <begin position="283"/>
        <end position="304"/>
    </location>
</feature>
<organism evidence="2 3">
    <name type="scientific">Hydrogenibacillus schlegelii</name>
    <name type="common">Bacillus schlegelii</name>
    <dbReference type="NCBI Taxonomy" id="1484"/>
    <lineage>
        <taxon>Bacteria</taxon>
        <taxon>Bacillati</taxon>
        <taxon>Bacillota</taxon>
        <taxon>Bacilli</taxon>
        <taxon>Bacillales</taxon>
        <taxon>Bacillales Family X. Incertae Sedis</taxon>
        <taxon>Hydrogenibacillus</taxon>
    </lineage>
</organism>
<feature type="transmembrane region" description="Helical" evidence="1">
    <location>
        <begin position="138"/>
        <end position="159"/>
    </location>
</feature>
<feature type="transmembrane region" description="Helical" evidence="1">
    <location>
        <begin position="209"/>
        <end position="238"/>
    </location>
</feature>
<dbReference type="AlphaFoldDB" id="A0A947D0U5"/>
<dbReference type="Proteomes" id="UP000748108">
    <property type="component" value="Unassembled WGS sequence"/>
</dbReference>
<feature type="transmembrane region" description="Helical" evidence="1">
    <location>
        <begin position="54"/>
        <end position="84"/>
    </location>
</feature>
<evidence type="ECO:0000256" key="1">
    <source>
        <dbReference type="SAM" id="Phobius"/>
    </source>
</evidence>
<feature type="transmembrane region" description="Helical" evidence="1">
    <location>
        <begin position="12"/>
        <end position="34"/>
    </location>
</feature>
<evidence type="ECO:0000313" key="3">
    <source>
        <dbReference type="Proteomes" id="UP000748108"/>
    </source>
</evidence>
<evidence type="ECO:0000313" key="2">
    <source>
        <dbReference type="EMBL" id="MBT9283440.1"/>
    </source>
</evidence>
<reference evidence="2" key="1">
    <citation type="journal article" date="2021" name="Microbiology">
        <title>Metagenomic Analysis of the Microbial Community in the Underground Coal Fire Area (Kemerovo Region, Russia) Revealed Predominance of Thermophilic Members of the Phyla Deinococcus-thermus, Aquificae, and Firmicutes.</title>
        <authorList>
            <person name="Kadnikov V."/>
            <person name="Mardanov A.V."/>
            <person name="Beletsky A.V."/>
            <person name="Karnachuk O.V."/>
            <person name="Ravin N.V."/>
        </authorList>
    </citation>
    <scope>NUCLEOTIDE SEQUENCE</scope>
    <source>
        <strain evidence="2">RBS10-49</strain>
    </source>
</reference>
<dbReference type="InterPro" id="IPR059133">
    <property type="entry name" value="TsoY-like"/>
</dbReference>
<accession>A0A947D0U5</accession>
<feature type="transmembrane region" description="Helical" evidence="1">
    <location>
        <begin position="352"/>
        <end position="370"/>
    </location>
</feature>
<feature type="transmembrane region" description="Helical" evidence="1">
    <location>
        <begin position="250"/>
        <end position="271"/>
    </location>
</feature>
<sequence length="433" mass="47099">MANGKLAYHPLYFLAALGFGGTAVSFFMYLMFLLPHPKTPLPTFEDVVAVLKAGGVSAMLTGAALGLIVVFAVLHYVLLAWNLGMFGRFRRSDAYVAFRDSSKSVALMAVPLTLAMAVNVAFILGALFVPGLWNVIEFLLPGATVAFGAVGLYTLSIFYRYFSRFILAGDLEFVKSASLSHMISIFAFSMIAVGLAAPAGMSHHPVTSIVSLVLAIFFTTLAASLAIVKLTVGLQAIFSRGVEVEAAPTLWIMIPILTMFGVAFVRLYSGVSHNFFQLQPSPYVTFLVLTVFLSLQGLFGAVGYRVMKALRYFERFVLGPEKHVGSFTLICPGIAFFVQGMFWLGWGLLKTGIVAIGSPVFYVLIVPLLASSFGRSAPCCFSSGSTFSRLRRWRSRRRPPILAVLRLRHQAAIRPAFAGPSWAGLFLLRIDAV</sequence>
<proteinExistence type="predicted"/>